<dbReference type="GO" id="GO:0005509">
    <property type="term" value="F:calcium ion binding"/>
    <property type="evidence" value="ECO:0007669"/>
    <property type="project" value="InterPro"/>
</dbReference>
<dbReference type="PANTHER" id="PTHR23049">
    <property type="entry name" value="MYOSIN REGULATORY LIGHT CHAIN 2"/>
    <property type="match status" value="1"/>
</dbReference>
<dbReference type="Gene3D" id="1.10.238.10">
    <property type="entry name" value="EF-hand"/>
    <property type="match status" value="2"/>
</dbReference>
<proteinExistence type="predicted"/>
<dbReference type="VEuPathDB" id="VectorBase:ACHR004532"/>
<organism evidence="5 6">
    <name type="scientific">Anopheles christyi</name>
    <dbReference type="NCBI Taxonomy" id="43041"/>
    <lineage>
        <taxon>Eukaryota</taxon>
        <taxon>Metazoa</taxon>
        <taxon>Ecdysozoa</taxon>
        <taxon>Arthropoda</taxon>
        <taxon>Hexapoda</taxon>
        <taxon>Insecta</taxon>
        <taxon>Pterygota</taxon>
        <taxon>Neoptera</taxon>
        <taxon>Endopterygota</taxon>
        <taxon>Diptera</taxon>
        <taxon>Nematocera</taxon>
        <taxon>Culicoidea</taxon>
        <taxon>Culicidae</taxon>
        <taxon>Anophelinae</taxon>
        <taxon>Anopheles</taxon>
    </lineage>
</organism>
<dbReference type="EnsemblMetazoa" id="ACHR004532-RA">
    <property type="protein sequence ID" value="ACHR004532-PA"/>
    <property type="gene ID" value="ACHR004532"/>
</dbReference>
<dbReference type="STRING" id="43041.A0A182K198"/>
<evidence type="ECO:0000259" key="4">
    <source>
        <dbReference type="PROSITE" id="PS50222"/>
    </source>
</evidence>
<sequence>MASLHTNRSTKRNKKTDSAKKRATSNVFSVLQQHQVAELRELFNLLDSNHSGVIEREDLRALLTSCNESAPTEQMLDELLNDANGLPLNFTLFLTLFAQELRDTDPPEVVQNAFRSFDTHRDGTVDAEELRVWLTTRGDQRLTDDQVDEIFRRLGENGRVKYAAFASLFNDCLE</sequence>
<dbReference type="InterPro" id="IPR050403">
    <property type="entry name" value="Myosin_RLC"/>
</dbReference>
<dbReference type="Proteomes" id="UP000075881">
    <property type="component" value="Unassembled WGS sequence"/>
</dbReference>
<evidence type="ECO:0000313" key="5">
    <source>
        <dbReference type="EnsemblMetazoa" id="ACHR004532-PA"/>
    </source>
</evidence>
<reference evidence="6" key="1">
    <citation type="submission" date="2013-03" db="EMBL/GenBank/DDBJ databases">
        <title>The Genome Sequence of Anopheles christyi ACHKN1017.</title>
        <authorList>
            <consortium name="The Broad Institute Genomics Platform"/>
            <person name="Neafsey D.E."/>
            <person name="Besansky N."/>
            <person name="Walker B."/>
            <person name="Young S.K."/>
            <person name="Zeng Q."/>
            <person name="Gargeya S."/>
            <person name="Fitzgerald M."/>
            <person name="Haas B."/>
            <person name="Abouelleil A."/>
            <person name="Allen A.W."/>
            <person name="Alvarado L."/>
            <person name="Arachchi H.M."/>
            <person name="Berlin A.M."/>
            <person name="Chapman S.B."/>
            <person name="Gainer-Dewar J."/>
            <person name="Goldberg J."/>
            <person name="Griggs A."/>
            <person name="Gujja S."/>
            <person name="Hansen M."/>
            <person name="Howarth C."/>
            <person name="Imamovic A."/>
            <person name="Ireland A."/>
            <person name="Larimer J."/>
            <person name="McCowan C."/>
            <person name="Murphy C."/>
            <person name="Pearson M."/>
            <person name="Poon T.W."/>
            <person name="Priest M."/>
            <person name="Roberts A."/>
            <person name="Saif S."/>
            <person name="Shea T."/>
            <person name="Sisk P."/>
            <person name="Sykes S."/>
            <person name="Wortman J."/>
            <person name="Nusbaum C."/>
            <person name="Birren B."/>
        </authorList>
    </citation>
    <scope>NUCLEOTIDE SEQUENCE [LARGE SCALE GENOMIC DNA]</scope>
    <source>
        <strain evidence="6">ACHKN1017</strain>
    </source>
</reference>
<accession>A0A182K198</accession>
<dbReference type="SUPFAM" id="SSF47473">
    <property type="entry name" value="EF-hand"/>
    <property type="match status" value="1"/>
</dbReference>
<evidence type="ECO:0000256" key="1">
    <source>
        <dbReference type="ARBA" id="ARBA00022737"/>
    </source>
</evidence>
<dbReference type="InterPro" id="IPR018247">
    <property type="entry name" value="EF_Hand_1_Ca_BS"/>
</dbReference>
<dbReference type="PROSITE" id="PS00018">
    <property type="entry name" value="EF_HAND_1"/>
    <property type="match status" value="1"/>
</dbReference>
<feature type="domain" description="EF-hand" evidence="4">
    <location>
        <begin position="34"/>
        <end position="69"/>
    </location>
</feature>
<dbReference type="SMART" id="SM00054">
    <property type="entry name" value="EFh"/>
    <property type="match status" value="2"/>
</dbReference>
<evidence type="ECO:0000313" key="6">
    <source>
        <dbReference type="Proteomes" id="UP000075881"/>
    </source>
</evidence>
<feature type="domain" description="EF-hand" evidence="4">
    <location>
        <begin position="105"/>
        <end position="140"/>
    </location>
</feature>
<dbReference type="Pfam" id="PF13499">
    <property type="entry name" value="EF-hand_7"/>
    <property type="match status" value="2"/>
</dbReference>
<dbReference type="InterPro" id="IPR011992">
    <property type="entry name" value="EF-hand-dom_pair"/>
</dbReference>
<dbReference type="FunFam" id="1.10.238.10:FF:000001">
    <property type="entry name" value="Calmodulin 1"/>
    <property type="match status" value="1"/>
</dbReference>
<feature type="region of interest" description="Disordered" evidence="3">
    <location>
        <begin position="1"/>
        <end position="23"/>
    </location>
</feature>
<evidence type="ECO:0000256" key="2">
    <source>
        <dbReference type="ARBA" id="ARBA00022837"/>
    </source>
</evidence>
<keyword evidence="6" id="KW-1185">Reference proteome</keyword>
<name>A0A182K198_9DIPT</name>
<dbReference type="PROSITE" id="PS50222">
    <property type="entry name" value="EF_HAND_2"/>
    <property type="match status" value="2"/>
</dbReference>
<dbReference type="AlphaFoldDB" id="A0A182K198"/>
<reference evidence="5" key="2">
    <citation type="submission" date="2020-05" db="UniProtKB">
        <authorList>
            <consortium name="EnsemblMetazoa"/>
        </authorList>
    </citation>
    <scope>IDENTIFICATION</scope>
    <source>
        <strain evidence="5">ACHKN1017</strain>
    </source>
</reference>
<dbReference type="InterPro" id="IPR002048">
    <property type="entry name" value="EF_hand_dom"/>
</dbReference>
<keyword evidence="2" id="KW-0106">Calcium</keyword>
<evidence type="ECO:0000256" key="3">
    <source>
        <dbReference type="SAM" id="MobiDB-lite"/>
    </source>
</evidence>
<keyword evidence="1" id="KW-0677">Repeat</keyword>
<protein>
    <recommendedName>
        <fullName evidence="4">EF-hand domain-containing protein</fullName>
    </recommendedName>
</protein>